<feature type="signal peptide" evidence="2">
    <location>
        <begin position="1"/>
        <end position="27"/>
    </location>
</feature>
<dbReference type="AlphaFoldDB" id="A0A9D2H725"/>
<gene>
    <name evidence="3" type="ORF">H9800_07700</name>
</gene>
<proteinExistence type="predicted"/>
<keyword evidence="2" id="KW-0732">Signal</keyword>
<organism evidence="3 4">
    <name type="scientific">Candidatus Microbacterium stercoravium</name>
    <dbReference type="NCBI Taxonomy" id="2838697"/>
    <lineage>
        <taxon>Bacteria</taxon>
        <taxon>Bacillati</taxon>
        <taxon>Actinomycetota</taxon>
        <taxon>Actinomycetes</taxon>
        <taxon>Micrococcales</taxon>
        <taxon>Microbacteriaceae</taxon>
        <taxon>Microbacterium</taxon>
    </lineage>
</organism>
<evidence type="ECO:0008006" key="5">
    <source>
        <dbReference type="Google" id="ProtNLM"/>
    </source>
</evidence>
<evidence type="ECO:0000256" key="1">
    <source>
        <dbReference type="SAM" id="MobiDB-lite"/>
    </source>
</evidence>
<dbReference type="EMBL" id="DXAM01000109">
    <property type="protein sequence ID" value="HJA04731.1"/>
    <property type="molecule type" value="Genomic_DNA"/>
</dbReference>
<protein>
    <recommendedName>
        <fullName evidence="5">Lipoprotein</fullName>
    </recommendedName>
</protein>
<evidence type="ECO:0000313" key="4">
    <source>
        <dbReference type="Proteomes" id="UP000824220"/>
    </source>
</evidence>
<feature type="region of interest" description="Disordered" evidence="1">
    <location>
        <begin position="24"/>
        <end position="59"/>
    </location>
</feature>
<evidence type="ECO:0000256" key="2">
    <source>
        <dbReference type="SAM" id="SignalP"/>
    </source>
</evidence>
<accession>A0A9D2H725</accession>
<dbReference type="PROSITE" id="PS51257">
    <property type="entry name" value="PROKAR_LIPOPROTEIN"/>
    <property type="match status" value="1"/>
</dbReference>
<sequence length="124" mass="12956">MRKFPTFLSIAAVAALALAGCATSSSGNVESDAAPAGEEVPDLVEAPGQAPTPTGQKDMPAWAQEMHWLIYPDGMECAGTEGCPNDYVLAFGQPGPVLPDNVERYDPKKHDCTFVVPAGADCFG</sequence>
<name>A0A9D2H725_9MICO</name>
<comment type="caution">
    <text evidence="3">The sequence shown here is derived from an EMBL/GenBank/DDBJ whole genome shotgun (WGS) entry which is preliminary data.</text>
</comment>
<evidence type="ECO:0000313" key="3">
    <source>
        <dbReference type="EMBL" id="HJA04731.1"/>
    </source>
</evidence>
<feature type="chain" id="PRO_5038519700" description="Lipoprotein" evidence="2">
    <location>
        <begin position="28"/>
        <end position="124"/>
    </location>
</feature>
<dbReference type="Proteomes" id="UP000824220">
    <property type="component" value="Unassembled WGS sequence"/>
</dbReference>
<reference evidence="3" key="1">
    <citation type="journal article" date="2021" name="PeerJ">
        <title>Extensive microbial diversity within the chicken gut microbiome revealed by metagenomics and culture.</title>
        <authorList>
            <person name="Gilroy R."/>
            <person name="Ravi A."/>
            <person name="Getino M."/>
            <person name="Pursley I."/>
            <person name="Horton D.L."/>
            <person name="Alikhan N.F."/>
            <person name="Baker D."/>
            <person name="Gharbi K."/>
            <person name="Hall N."/>
            <person name="Watson M."/>
            <person name="Adriaenssens E.M."/>
            <person name="Foster-Nyarko E."/>
            <person name="Jarju S."/>
            <person name="Secka A."/>
            <person name="Antonio M."/>
            <person name="Oren A."/>
            <person name="Chaudhuri R.R."/>
            <person name="La Ragione R."/>
            <person name="Hildebrand F."/>
            <person name="Pallen M.J."/>
        </authorList>
    </citation>
    <scope>NUCLEOTIDE SEQUENCE</scope>
    <source>
        <strain evidence="3">ChiHjej8B7-3636</strain>
    </source>
</reference>
<reference evidence="3" key="2">
    <citation type="submission" date="2021-04" db="EMBL/GenBank/DDBJ databases">
        <authorList>
            <person name="Gilroy R."/>
        </authorList>
    </citation>
    <scope>NUCLEOTIDE SEQUENCE</scope>
    <source>
        <strain evidence="3">ChiHjej8B7-3636</strain>
    </source>
</reference>